<evidence type="ECO:0000256" key="1">
    <source>
        <dbReference type="SAM" id="Phobius"/>
    </source>
</evidence>
<proteinExistence type="predicted"/>
<keyword evidence="1" id="KW-1133">Transmembrane helix</keyword>
<evidence type="ECO:0000313" key="3">
    <source>
        <dbReference type="Proteomes" id="UP000775213"/>
    </source>
</evidence>
<evidence type="ECO:0000313" key="2">
    <source>
        <dbReference type="EMBL" id="KAH0470940.1"/>
    </source>
</evidence>
<comment type="caution">
    <text evidence="2">The sequence shown here is derived from an EMBL/GenBank/DDBJ whole genome shotgun (WGS) entry which is preliminary data.</text>
</comment>
<keyword evidence="3" id="KW-1185">Reference proteome</keyword>
<keyword evidence="1" id="KW-0812">Transmembrane</keyword>
<dbReference type="EMBL" id="JAGFBR010000001">
    <property type="protein sequence ID" value="KAH0470940.1"/>
    <property type="molecule type" value="Genomic_DNA"/>
</dbReference>
<organism evidence="2 3">
    <name type="scientific">Dendrobium chrysotoxum</name>
    <name type="common">Orchid</name>
    <dbReference type="NCBI Taxonomy" id="161865"/>
    <lineage>
        <taxon>Eukaryota</taxon>
        <taxon>Viridiplantae</taxon>
        <taxon>Streptophyta</taxon>
        <taxon>Embryophyta</taxon>
        <taxon>Tracheophyta</taxon>
        <taxon>Spermatophyta</taxon>
        <taxon>Magnoliopsida</taxon>
        <taxon>Liliopsida</taxon>
        <taxon>Asparagales</taxon>
        <taxon>Orchidaceae</taxon>
        <taxon>Epidendroideae</taxon>
        <taxon>Malaxideae</taxon>
        <taxon>Dendrobiinae</taxon>
        <taxon>Dendrobium</taxon>
    </lineage>
</organism>
<sequence>MELDLIGQLEQSAPAQAAIDSLEVVEECGVDVRLELSLGLSSSEVGETNEIIIVKKPIMKEGPMLYYLLVMLTIFIGPKGYCYAYIKP</sequence>
<accession>A0AAV7H9M9</accession>
<reference evidence="2 3" key="1">
    <citation type="journal article" date="2021" name="Hortic Res">
        <title>Chromosome-scale assembly of the Dendrobium chrysotoxum genome enhances the understanding of orchid evolution.</title>
        <authorList>
            <person name="Zhang Y."/>
            <person name="Zhang G.Q."/>
            <person name="Zhang D."/>
            <person name="Liu X.D."/>
            <person name="Xu X.Y."/>
            <person name="Sun W.H."/>
            <person name="Yu X."/>
            <person name="Zhu X."/>
            <person name="Wang Z.W."/>
            <person name="Zhao X."/>
            <person name="Zhong W.Y."/>
            <person name="Chen H."/>
            <person name="Yin W.L."/>
            <person name="Huang T."/>
            <person name="Niu S.C."/>
            <person name="Liu Z.J."/>
        </authorList>
    </citation>
    <scope>NUCLEOTIDE SEQUENCE [LARGE SCALE GENOMIC DNA]</scope>
    <source>
        <strain evidence="2">Lindl</strain>
    </source>
</reference>
<name>A0AAV7H9M9_DENCH</name>
<keyword evidence="1" id="KW-0472">Membrane</keyword>
<dbReference type="AlphaFoldDB" id="A0AAV7H9M9"/>
<gene>
    <name evidence="2" type="ORF">IEQ34_000663</name>
</gene>
<feature type="transmembrane region" description="Helical" evidence="1">
    <location>
        <begin position="65"/>
        <end position="86"/>
    </location>
</feature>
<dbReference type="Proteomes" id="UP000775213">
    <property type="component" value="Unassembled WGS sequence"/>
</dbReference>
<protein>
    <submittedName>
        <fullName evidence="2">Uncharacterized protein</fullName>
    </submittedName>
</protein>